<evidence type="ECO:0000313" key="7">
    <source>
        <dbReference type="Proteomes" id="UP000069632"/>
    </source>
</evidence>
<organism evidence="6 7">
    <name type="scientific">Campylobacter geochelonis</name>
    <dbReference type="NCBI Taxonomy" id="1780362"/>
    <lineage>
        <taxon>Bacteria</taxon>
        <taxon>Pseudomonadati</taxon>
        <taxon>Campylobacterota</taxon>
        <taxon>Epsilonproteobacteria</taxon>
        <taxon>Campylobacterales</taxon>
        <taxon>Campylobacteraceae</taxon>
        <taxon>Campylobacter</taxon>
    </lineage>
</organism>
<dbReference type="InterPro" id="IPR006641">
    <property type="entry name" value="YqgF/RNaseH-like_dom"/>
</dbReference>
<gene>
    <name evidence="6" type="ORF">ERS672216_00740</name>
</gene>
<dbReference type="Gene3D" id="3.30.420.140">
    <property type="entry name" value="YqgF/RNase H-like domain"/>
    <property type="match status" value="1"/>
</dbReference>
<evidence type="ECO:0000313" key="6">
    <source>
        <dbReference type="EMBL" id="CZE47152.1"/>
    </source>
</evidence>
<dbReference type="PANTHER" id="PTHR33317:SF4">
    <property type="entry name" value="POLYNUCLEOTIDYL TRANSFERASE, RIBONUCLEASE H-LIKE SUPERFAMILY PROTEIN"/>
    <property type="match status" value="1"/>
</dbReference>
<accession>A0A128EGA0</accession>
<protein>
    <submittedName>
        <fullName evidence="6">Holliday junction resolvase-like protein</fullName>
        <ecNumber evidence="6">3.1.-.-</ecNumber>
    </submittedName>
</protein>
<evidence type="ECO:0000259" key="5">
    <source>
        <dbReference type="SMART" id="SM00732"/>
    </source>
</evidence>
<dbReference type="SUPFAM" id="SSF53098">
    <property type="entry name" value="Ribonuclease H-like"/>
    <property type="match status" value="1"/>
</dbReference>
<evidence type="ECO:0000256" key="3">
    <source>
        <dbReference type="ARBA" id="ARBA00022722"/>
    </source>
</evidence>
<dbReference type="GO" id="GO:0000967">
    <property type="term" value="P:rRNA 5'-end processing"/>
    <property type="evidence" value="ECO:0007669"/>
    <property type="project" value="TreeGrafter"/>
</dbReference>
<dbReference type="InterPro" id="IPR037027">
    <property type="entry name" value="YqgF/RNaseH-like_dom_sf"/>
</dbReference>
<dbReference type="InterPro" id="IPR005227">
    <property type="entry name" value="YqgF"/>
</dbReference>
<reference evidence="6 7" key="1">
    <citation type="submission" date="2016-02" db="EMBL/GenBank/DDBJ databases">
        <authorList>
            <consortium name="Pathogen Informatics"/>
        </authorList>
    </citation>
    <scope>NUCLEOTIDE SEQUENCE [LARGE SCALE GENOMIC DNA]</scope>
    <source>
        <strain evidence="6 7">RC20</strain>
    </source>
</reference>
<sequence length="127" mass="13592">MIVAIDIGLKRIGVAIGYENGVVMPQNAILRKNRNQAATAVDAVLSEFGANKLVVGVPLGGSSEGEMRRRVEHFVGLLEFGGEVCYIDESFSSVEAGEFGVANHKKKDGKLDSLAAMVILKRYLGVL</sequence>
<name>A0A128EGA0_9BACT</name>
<dbReference type="OrthoDB" id="9796140at2"/>
<dbReference type="Pfam" id="PF03652">
    <property type="entry name" value="RuvX"/>
    <property type="match status" value="1"/>
</dbReference>
<dbReference type="NCBIfam" id="NF001026">
    <property type="entry name" value="PRK00109.2-2"/>
    <property type="match status" value="1"/>
</dbReference>
<evidence type="ECO:0000256" key="1">
    <source>
        <dbReference type="ARBA" id="ARBA00022490"/>
    </source>
</evidence>
<feature type="domain" description="YqgF/RNase H-like" evidence="5">
    <location>
        <begin position="1"/>
        <end position="96"/>
    </location>
</feature>
<evidence type="ECO:0000256" key="4">
    <source>
        <dbReference type="ARBA" id="ARBA00022801"/>
    </source>
</evidence>
<dbReference type="GO" id="GO:0016787">
    <property type="term" value="F:hydrolase activity"/>
    <property type="evidence" value="ECO:0007669"/>
    <property type="project" value="UniProtKB-KW"/>
</dbReference>
<dbReference type="RefSeq" id="WP_075493391.1">
    <property type="nucleotide sequence ID" value="NZ_CP053844.1"/>
</dbReference>
<evidence type="ECO:0000256" key="2">
    <source>
        <dbReference type="ARBA" id="ARBA00022517"/>
    </source>
</evidence>
<keyword evidence="1" id="KW-0963">Cytoplasm</keyword>
<keyword evidence="3" id="KW-0540">Nuclease</keyword>
<keyword evidence="2" id="KW-0690">Ribosome biogenesis</keyword>
<keyword evidence="7" id="KW-1185">Reference proteome</keyword>
<keyword evidence="4 6" id="KW-0378">Hydrolase</keyword>
<dbReference type="PANTHER" id="PTHR33317">
    <property type="entry name" value="POLYNUCLEOTIDYL TRANSFERASE, RIBONUCLEASE H-LIKE SUPERFAMILY PROTEIN"/>
    <property type="match status" value="1"/>
</dbReference>
<dbReference type="EMBL" id="FIZP01000002">
    <property type="protein sequence ID" value="CZE47152.1"/>
    <property type="molecule type" value="Genomic_DNA"/>
</dbReference>
<dbReference type="GO" id="GO:0005829">
    <property type="term" value="C:cytosol"/>
    <property type="evidence" value="ECO:0007669"/>
    <property type="project" value="TreeGrafter"/>
</dbReference>
<dbReference type="CDD" id="cd16964">
    <property type="entry name" value="YqgF"/>
    <property type="match status" value="1"/>
</dbReference>
<dbReference type="Proteomes" id="UP000069632">
    <property type="component" value="Unassembled WGS sequence"/>
</dbReference>
<dbReference type="GO" id="GO:0004518">
    <property type="term" value="F:nuclease activity"/>
    <property type="evidence" value="ECO:0007669"/>
    <property type="project" value="UniProtKB-KW"/>
</dbReference>
<dbReference type="AlphaFoldDB" id="A0A128EGA0"/>
<proteinExistence type="predicted"/>
<dbReference type="InterPro" id="IPR012337">
    <property type="entry name" value="RNaseH-like_sf"/>
</dbReference>
<dbReference type="EC" id="3.1.-.-" evidence="6"/>
<dbReference type="SMART" id="SM00732">
    <property type="entry name" value="YqgFc"/>
    <property type="match status" value="1"/>
</dbReference>
<dbReference type="NCBIfam" id="TIGR00250">
    <property type="entry name" value="RNAse_H_YqgF"/>
    <property type="match status" value="1"/>
</dbReference>